<evidence type="ECO:0000256" key="2">
    <source>
        <dbReference type="ARBA" id="ARBA00022692"/>
    </source>
</evidence>
<dbReference type="Gene3D" id="3.40.50.1000">
    <property type="entry name" value="HAD superfamily/HAD-like"/>
    <property type="match status" value="1"/>
</dbReference>
<feature type="transmembrane region" description="Helical" evidence="5">
    <location>
        <begin position="421"/>
        <end position="438"/>
    </location>
</feature>
<name>A0A3B1BHC8_9ZZZZ</name>
<dbReference type="InterPro" id="IPR044878">
    <property type="entry name" value="UbiA_sf"/>
</dbReference>
<organism evidence="6">
    <name type="scientific">hydrothermal vent metagenome</name>
    <dbReference type="NCBI Taxonomy" id="652676"/>
    <lineage>
        <taxon>unclassified sequences</taxon>
        <taxon>metagenomes</taxon>
        <taxon>ecological metagenomes</taxon>
    </lineage>
</organism>
<feature type="transmembrane region" description="Helical" evidence="5">
    <location>
        <begin position="260"/>
        <end position="278"/>
    </location>
</feature>
<feature type="transmembrane region" description="Helical" evidence="5">
    <location>
        <begin position="313"/>
        <end position="334"/>
    </location>
</feature>
<dbReference type="AlphaFoldDB" id="A0A3B1BHC8"/>
<keyword evidence="4 5" id="KW-0472">Membrane</keyword>
<evidence type="ECO:0000256" key="5">
    <source>
        <dbReference type="SAM" id="Phobius"/>
    </source>
</evidence>
<dbReference type="Gene3D" id="1.10.357.140">
    <property type="entry name" value="UbiA prenyltransferase"/>
    <property type="match status" value="1"/>
</dbReference>
<keyword evidence="2 5" id="KW-0812">Transmembrane</keyword>
<evidence type="ECO:0000313" key="6">
    <source>
        <dbReference type="EMBL" id="VAX10798.1"/>
    </source>
</evidence>
<feature type="transmembrane region" description="Helical" evidence="5">
    <location>
        <begin position="221"/>
        <end position="240"/>
    </location>
</feature>
<feature type="transmembrane region" description="Helical" evidence="5">
    <location>
        <begin position="284"/>
        <end position="301"/>
    </location>
</feature>
<dbReference type="EMBL" id="UOFY01000054">
    <property type="protein sequence ID" value="VAX10798.1"/>
    <property type="molecule type" value="Genomic_DNA"/>
</dbReference>
<dbReference type="Pfam" id="PF01040">
    <property type="entry name" value="UbiA"/>
    <property type="match status" value="1"/>
</dbReference>
<dbReference type="GO" id="GO:0005886">
    <property type="term" value="C:plasma membrane"/>
    <property type="evidence" value="ECO:0007669"/>
    <property type="project" value="TreeGrafter"/>
</dbReference>
<protein>
    <submittedName>
        <fullName evidence="6">Integral membrane protein</fullName>
    </submittedName>
</protein>
<dbReference type="PANTHER" id="PTHR11048:SF5">
    <property type="entry name" value="DECAPRENYL-PHOSPHATE PHOSPHORIBOSYLTRANSFERASE"/>
    <property type="match status" value="1"/>
</dbReference>
<sequence length="474" mass="53490">MSKPLPLCVDLDGTLIHSDMLLESFIRLLRQKFLTIFLIPLWLLKGRSCLKHEIAARVKIDYCCLPFNTALIEYIKKEKEKARPIILVTASDKIIADAIAEQLQLFDDVLASTDKLNLKGQNKAALLVEKFGEQGFDYVGNERADLYVWKCANKAISVSHHRDLKQSLSNLDKVEYLDAGSEKPFIKSAVRALRPHQWAKNLLVFVPLLLAHDYLDESRVVSTFLAFIAFCLCASSVYIFNDLMDLDADRRHPEKKNRPFAAGNLSILTGLGMAALLLLLSSLIAFNISIGFALVFLAYFFTTTAYSLGLKALALVDVFILAGLYTIRVLAGAFSANVEMSFWLLAFSLFIFFSLAMLKRYSELYNLEQREKKKTLVRGYSTDDKNILSLLGVTSGYISVLVLALFITTPEHMVEYRKPEFLWIVFPALLFWISRVWLLAFRGQMNEDPVLFALKDRSSYFIALIAAMGVALAV</sequence>
<feature type="transmembrane region" description="Helical" evidence="5">
    <location>
        <begin position="340"/>
        <end position="358"/>
    </location>
</feature>
<gene>
    <name evidence="6" type="ORF">MNBD_GAMMA25-2455</name>
</gene>
<dbReference type="SUPFAM" id="SSF56784">
    <property type="entry name" value="HAD-like"/>
    <property type="match status" value="1"/>
</dbReference>
<dbReference type="GO" id="GO:0016765">
    <property type="term" value="F:transferase activity, transferring alkyl or aryl (other than methyl) groups"/>
    <property type="evidence" value="ECO:0007669"/>
    <property type="project" value="InterPro"/>
</dbReference>
<feature type="transmembrane region" description="Helical" evidence="5">
    <location>
        <begin position="387"/>
        <end position="409"/>
    </location>
</feature>
<dbReference type="InterPro" id="IPR023214">
    <property type="entry name" value="HAD_sf"/>
</dbReference>
<dbReference type="InterPro" id="IPR000537">
    <property type="entry name" value="UbiA_prenyltransferase"/>
</dbReference>
<dbReference type="InterPro" id="IPR039653">
    <property type="entry name" value="Prenyltransferase"/>
</dbReference>
<keyword evidence="3 5" id="KW-1133">Transmembrane helix</keyword>
<dbReference type="CDD" id="cd13963">
    <property type="entry name" value="PT_UbiA_2"/>
    <property type="match status" value="1"/>
</dbReference>
<evidence type="ECO:0000256" key="1">
    <source>
        <dbReference type="ARBA" id="ARBA00004141"/>
    </source>
</evidence>
<comment type="subcellular location">
    <subcellularLocation>
        <location evidence="1">Membrane</location>
        <topology evidence="1">Multi-pass membrane protein</topology>
    </subcellularLocation>
</comment>
<dbReference type="GO" id="GO:0009247">
    <property type="term" value="P:glycolipid biosynthetic process"/>
    <property type="evidence" value="ECO:0007669"/>
    <property type="project" value="TreeGrafter"/>
</dbReference>
<dbReference type="InterPro" id="IPR036412">
    <property type="entry name" value="HAD-like_sf"/>
</dbReference>
<proteinExistence type="predicted"/>
<evidence type="ECO:0000256" key="3">
    <source>
        <dbReference type="ARBA" id="ARBA00022989"/>
    </source>
</evidence>
<evidence type="ECO:0000256" key="4">
    <source>
        <dbReference type="ARBA" id="ARBA00023136"/>
    </source>
</evidence>
<accession>A0A3B1BHC8</accession>
<reference evidence="6" key="1">
    <citation type="submission" date="2018-06" db="EMBL/GenBank/DDBJ databases">
        <authorList>
            <person name="Zhirakovskaya E."/>
        </authorList>
    </citation>
    <scope>NUCLEOTIDE SEQUENCE</scope>
</reference>
<dbReference type="NCBIfam" id="NF006088">
    <property type="entry name" value="PRK08238.1"/>
    <property type="match status" value="1"/>
</dbReference>
<dbReference type="PANTHER" id="PTHR11048">
    <property type="entry name" value="PRENYLTRANSFERASES"/>
    <property type="match status" value="1"/>
</dbReference>